<protein>
    <submittedName>
        <fullName evidence="1">DUF3034 family protein</fullName>
    </submittedName>
</protein>
<name>A0ABS6A3Y3_9GAMM</name>
<evidence type="ECO:0000313" key="2">
    <source>
        <dbReference type="Proteomes" id="UP000753376"/>
    </source>
</evidence>
<comment type="caution">
    <text evidence="1">The sequence shown here is derived from an EMBL/GenBank/DDBJ whole genome shotgun (WGS) entry which is preliminary data.</text>
</comment>
<dbReference type="Pfam" id="PF11231">
    <property type="entry name" value="DUF3034"/>
    <property type="match status" value="1"/>
</dbReference>
<accession>A0ABS6A3Y3</accession>
<dbReference type="Proteomes" id="UP000753376">
    <property type="component" value="Unassembled WGS sequence"/>
</dbReference>
<gene>
    <name evidence="1" type="ORF">KO508_02455</name>
</gene>
<organism evidence="1 2">
    <name type="scientific">Marinobacter salexigens</name>
    <dbReference type="NCBI Taxonomy" id="1925763"/>
    <lineage>
        <taxon>Bacteria</taxon>
        <taxon>Pseudomonadati</taxon>
        <taxon>Pseudomonadota</taxon>
        <taxon>Gammaproteobacteria</taxon>
        <taxon>Pseudomonadales</taxon>
        <taxon>Marinobacteraceae</taxon>
        <taxon>Marinobacter</taxon>
    </lineage>
</organism>
<proteinExistence type="predicted"/>
<dbReference type="EMBL" id="JAHKPV010000001">
    <property type="protein sequence ID" value="MBU2872856.1"/>
    <property type="molecule type" value="Genomic_DNA"/>
</dbReference>
<dbReference type="InterPro" id="IPR021393">
    <property type="entry name" value="DUF3034"/>
</dbReference>
<keyword evidence="2" id="KW-1185">Reference proteome</keyword>
<sequence length="303" mass="32633">MTPFAAGFINTLVTGRFILLLTLGILSAPAAMADIGSRIWATGGVTNIEGSAGGGLVPWAMLGSYASDEEWGGTLALSRAEVDDYSLSVTGAGLNWNNRVEVTIAHQTLDLDSLVFTLKNGFGLEQDELNQDIFGVKVRLAGDVLYSPWGQWSAGIQHKRQRDFTVPNAIGARDDSGTDVYLSGSKVLFAAVFGRNLLVNATVRGTRANQGGLLGFGGDLNNGYEVMSEAGAGVFVNRQWLLGAEYRQKPDNLSFAREDDWWDVFIAWVPDRRLAVTAAFVNLGDIATLEDQQGVYLSLQGSF</sequence>
<evidence type="ECO:0000313" key="1">
    <source>
        <dbReference type="EMBL" id="MBU2872856.1"/>
    </source>
</evidence>
<reference evidence="1 2" key="1">
    <citation type="submission" date="2021-05" db="EMBL/GenBank/DDBJ databases">
        <title>Draft genomes of bacteria isolated from model marine particles.</title>
        <authorList>
            <person name="Datta M.S."/>
            <person name="Schwartzman J.A."/>
            <person name="Enke T.N."/>
            <person name="Saavedra J."/>
            <person name="Cermak N."/>
            <person name="Cordero O.X."/>
        </authorList>
    </citation>
    <scope>NUCLEOTIDE SEQUENCE [LARGE SCALE GENOMIC DNA]</scope>
    <source>
        <strain evidence="1 2">D2M19</strain>
    </source>
</reference>
<dbReference type="RefSeq" id="WP_216006745.1">
    <property type="nucleotide sequence ID" value="NZ_JAHKPV010000001.1"/>
</dbReference>